<feature type="domain" description="HNH" evidence="2">
    <location>
        <begin position="43"/>
        <end position="77"/>
    </location>
</feature>
<accession>A0ABM9ZSE1</accession>
<evidence type="ECO:0000313" key="3">
    <source>
        <dbReference type="EMBL" id="EFB89778.1"/>
    </source>
</evidence>
<dbReference type="Pfam" id="PF01844">
    <property type="entry name" value="HNH"/>
    <property type="match status" value="1"/>
</dbReference>
<sequence>MKKSVKIRDYEKEYREYHGKPEQIHKRSLRNQARRVLGLKKGDPREADHIRPLARGGSNTRSNLRAVSLRTNRKKYDK</sequence>
<evidence type="ECO:0000256" key="1">
    <source>
        <dbReference type="SAM" id="MobiDB-lite"/>
    </source>
</evidence>
<feature type="compositionally biased region" description="Basic and acidic residues" evidence="1">
    <location>
        <begin position="40"/>
        <end position="51"/>
    </location>
</feature>
<dbReference type="Proteomes" id="UP000006462">
    <property type="component" value="Unassembled WGS sequence"/>
</dbReference>
<evidence type="ECO:0000313" key="4">
    <source>
        <dbReference type="Proteomes" id="UP000006462"/>
    </source>
</evidence>
<reference evidence="3 4" key="1">
    <citation type="submission" date="2009-12" db="EMBL/GenBank/DDBJ databases">
        <authorList>
            <person name="Shrivastava S."/>
            <person name="Madupu R."/>
            <person name="Durkin A.S."/>
            <person name="Torralba M."/>
            <person name="Methe B."/>
            <person name="Sutton G.G."/>
            <person name="Strausberg R.L."/>
            <person name="Nelson K.E."/>
        </authorList>
    </citation>
    <scope>NUCLEOTIDE SEQUENCE [LARGE SCALE GENOMIC DNA]</scope>
    <source>
        <strain evidence="3 4">W5455</strain>
    </source>
</reference>
<keyword evidence="4" id="KW-1185">Reference proteome</keyword>
<dbReference type="RefSeq" id="WP_009165783.1">
    <property type="nucleotide sequence ID" value="NZ_ADFP01000121.1"/>
</dbReference>
<dbReference type="CDD" id="cd00085">
    <property type="entry name" value="HNHc"/>
    <property type="match status" value="1"/>
</dbReference>
<dbReference type="InterPro" id="IPR002711">
    <property type="entry name" value="HNH"/>
</dbReference>
<dbReference type="EMBL" id="ADFP01000121">
    <property type="protein sequence ID" value="EFB89778.1"/>
    <property type="molecule type" value="Genomic_DNA"/>
</dbReference>
<evidence type="ECO:0000259" key="2">
    <source>
        <dbReference type="Pfam" id="PF01844"/>
    </source>
</evidence>
<comment type="caution">
    <text evidence="3">The sequence shown here is derived from an EMBL/GenBank/DDBJ whole genome shotgun (WGS) entry which is preliminary data.</text>
</comment>
<name>A0ABM9ZSE1_9BACT</name>
<dbReference type="Gene3D" id="1.10.30.50">
    <property type="match status" value="1"/>
</dbReference>
<organism evidence="3 4">
    <name type="scientific">Pyramidobacter piscolens W5455</name>
    <dbReference type="NCBI Taxonomy" id="352165"/>
    <lineage>
        <taxon>Bacteria</taxon>
        <taxon>Thermotogati</taxon>
        <taxon>Synergistota</taxon>
        <taxon>Synergistia</taxon>
        <taxon>Synergistales</taxon>
        <taxon>Dethiosulfovibrionaceae</taxon>
        <taxon>Pyramidobacter</taxon>
    </lineage>
</organism>
<proteinExistence type="predicted"/>
<dbReference type="InterPro" id="IPR003615">
    <property type="entry name" value="HNH_nuc"/>
</dbReference>
<gene>
    <name evidence="3" type="ORF">HMPREF7215_2592</name>
</gene>
<protein>
    <recommendedName>
        <fullName evidence="2">HNH domain-containing protein</fullName>
    </recommendedName>
</protein>
<feature type="region of interest" description="Disordered" evidence="1">
    <location>
        <begin position="40"/>
        <end position="78"/>
    </location>
</feature>